<name>A0ABN1GMY2_9HYPH</name>
<protein>
    <submittedName>
        <fullName evidence="1">Uncharacterized protein</fullName>
    </submittedName>
</protein>
<proteinExistence type="predicted"/>
<dbReference type="Proteomes" id="UP001424441">
    <property type="component" value="Unassembled WGS sequence"/>
</dbReference>
<sequence length="128" mass="14639">MIEKGFFHPDLGYWQTVGGEEAVDDYPAGTVEVPLKPNDHHEWINGEWVYNEPEPPITIIPSVTLWERMSEDEAVQVEAAMSTQPFRTRQIFMTAQTFRSDHELWPLLEQTAIGLFGDARAAELLKQP</sequence>
<evidence type="ECO:0000313" key="1">
    <source>
        <dbReference type="EMBL" id="GAA0614886.1"/>
    </source>
</evidence>
<reference evidence="1 2" key="1">
    <citation type="journal article" date="2019" name="Int. J. Syst. Evol. Microbiol.">
        <title>The Global Catalogue of Microorganisms (GCM) 10K type strain sequencing project: providing services to taxonomists for standard genome sequencing and annotation.</title>
        <authorList>
            <consortium name="The Broad Institute Genomics Platform"/>
            <consortium name="The Broad Institute Genome Sequencing Center for Infectious Disease"/>
            <person name="Wu L."/>
            <person name="Ma J."/>
        </authorList>
    </citation>
    <scope>NUCLEOTIDE SEQUENCE [LARGE SCALE GENOMIC DNA]</scope>
    <source>
        <strain evidence="1 2">JCM 15115</strain>
    </source>
</reference>
<dbReference type="EMBL" id="BAAADE010000014">
    <property type="protein sequence ID" value="GAA0614886.1"/>
    <property type="molecule type" value="Genomic_DNA"/>
</dbReference>
<accession>A0ABN1GMY2</accession>
<gene>
    <name evidence="1" type="ORF">GCM10008943_32520</name>
</gene>
<keyword evidence="2" id="KW-1185">Reference proteome</keyword>
<dbReference type="RefSeq" id="WP_343808117.1">
    <property type="nucleotide sequence ID" value="NZ_BAAADE010000014.1"/>
</dbReference>
<comment type="caution">
    <text evidence="1">The sequence shown here is derived from an EMBL/GenBank/DDBJ whole genome shotgun (WGS) entry which is preliminary data.</text>
</comment>
<evidence type="ECO:0000313" key="2">
    <source>
        <dbReference type="Proteomes" id="UP001424441"/>
    </source>
</evidence>
<organism evidence="1 2">
    <name type="scientific">Paenochrobactrum glaciei</name>
    <dbReference type="NCBI Taxonomy" id="486407"/>
    <lineage>
        <taxon>Bacteria</taxon>
        <taxon>Pseudomonadati</taxon>
        <taxon>Pseudomonadota</taxon>
        <taxon>Alphaproteobacteria</taxon>
        <taxon>Hyphomicrobiales</taxon>
        <taxon>Brucellaceae</taxon>
        <taxon>Paenochrobactrum</taxon>
    </lineage>
</organism>